<dbReference type="Proteomes" id="UP000245207">
    <property type="component" value="Unassembled WGS sequence"/>
</dbReference>
<keyword evidence="2" id="KW-1185">Reference proteome</keyword>
<dbReference type="InterPro" id="IPR015943">
    <property type="entry name" value="WD40/YVTN_repeat-like_dom_sf"/>
</dbReference>
<evidence type="ECO:0000313" key="1">
    <source>
        <dbReference type="EMBL" id="PWA77959.1"/>
    </source>
</evidence>
<sequence length="147" mass="16775">MDIRDEIALSKRKSQAESSFVHPGDTVDDDCLCVFQVVNENVDVECPIVEMTTRSKLSCLSWNKYTKSHIESSDYEGIVTVWDSVMEYEEHEKRAWSVDFSYTEPTLLISGSDDCKVLTIMEVKTTSFSTNTRLNYIFGLDSDPVHL</sequence>
<dbReference type="InterPro" id="IPR036322">
    <property type="entry name" value="WD40_repeat_dom_sf"/>
</dbReference>
<dbReference type="Gene3D" id="2.130.10.10">
    <property type="entry name" value="YVTN repeat-like/Quinoprotein amine dehydrogenase"/>
    <property type="match status" value="1"/>
</dbReference>
<reference evidence="1 2" key="1">
    <citation type="journal article" date="2018" name="Mol. Plant">
        <title>The genome of Artemisia annua provides insight into the evolution of Asteraceae family and artemisinin biosynthesis.</title>
        <authorList>
            <person name="Shen Q."/>
            <person name="Zhang L."/>
            <person name="Liao Z."/>
            <person name="Wang S."/>
            <person name="Yan T."/>
            <person name="Shi P."/>
            <person name="Liu M."/>
            <person name="Fu X."/>
            <person name="Pan Q."/>
            <person name="Wang Y."/>
            <person name="Lv Z."/>
            <person name="Lu X."/>
            <person name="Zhang F."/>
            <person name="Jiang W."/>
            <person name="Ma Y."/>
            <person name="Chen M."/>
            <person name="Hao X."/>
            <person name="Li L."/>
            <person name="Tang Y."/>
            <person name="Lv G."/>
            <person name="Zhou Y."/>
            <person name="Sun X."/>
            <person name="Brodelius P.E."/>
            <person name="Rose J.K.C."/>
            <person name="Tang K."/>
        </authorList>
    </citation>
    <scope>NUCLEOTIDE SEQUENCE [LARGE SCALE GENOMIC DNA]</scope>
    <source>
        <strain evidence="2">cv. Huhao1</strain>
        <tissue evidence="1">Leaf</tissue>
    </source>
</reference>
<dbReference type="EMBL" id="PKPP01002053">
    <property type="protein sequence ID" value="PWA77959.1"/>
    <property type="molecule type" value="Genomic_DNA"/>
</dbReference>
<comment type="caution">
    <text evidence="1">The sequence shown here is derived from an EMBL/GenBank/DDBJ whole genome shotgun (WGS) entry which is preliminary data.</text>
</comment>
<dbReference type="GO" id="GO:0043161">
    <property type="term" value="P:proteasome-mediated ubiquitin-dependent protein catabolic process"/>
    <property type="evidence" value="ECO:0007669"/>
    <property type="project" value="TreeGrafter"/>
</dbReference>
<dbReference type="OrthoDB" id="273771at2759"/>
<evidence type="ECO:0000313" key="2">
    <source>
        <dbReference type="Proteomes" id="UP000245207"/>
    </source>
</evidence>
<protein>
    <submittedName>
        <fullName evidence="1">Uncharacterized protein</fullName>
    </submittedName>
</protein>
<accession>A0A2U1NWS9</accession>
<proteinExistence type="predicted"/>
<name>A0A2U1NWS9_ARTAN</name>
<organism evidence="1 2">
    <name type="scientific">Artemisia annua</name>
    <name type="common">Sweet wormwood</name>
    <dbReference type="NCBI Taxonomy" id="35608"/>
    <lineage>
        <taxon>Eukaryota</taxon>
        <taxon>Viridiplantae</taxon>
        <taxon>Streptophyta</taxon>
        <taxon>Embryophyta</taxon>
        <taxon>Tracheophyta</taxon>
        <taxon>Spermatophyta</taxon>
        <taxon>Magnoliopsida</taxon>
        <taxon>eudicotyledons</taxon>
        <taxon>Gunneridae</taxon>
        <taxon>Pentapetalae</taxon>
        <taxon>asterids</taxon>
        <taxon>campanulids</taxon>
        <taxon>Asterales</taxon>
        <taxon>Asteraceae</taxon>
        <taxon>Asteroideae</taxon>
        <taxon>Anthemideae</taxon>
        <taxon>Artemisiinae</taxon>
        <taxon>Artemisia</taxon>
    </lineage>
</organism>
<dbReference type="AlphaFoldDB" id="A0A2U1NWS9"/>
<dbReference type="PANTHER" id="PTHR44080">
    <property type="entry name" value="E3 UBIQUITIN-PROTEIN LIGASE COP1"/>
    <property type="match status" value="1"/>
</dbReference>
<dbReference type="STRING" id="35608.A0A2U1NWS9"/>
<dbReference type="InterPro" id="IPR042755">
    <property type="entry name" value="COP1"/>
</dbReference>
<gene>
    <name evidence="1" type="ORF">CTI12_AA221300</name>
</gene>
<dbReference type="SUPFAM" id="SSF50978">
    <property type="entry name" value="WD40 repeat-like"/>
    <property type="match status" value="1"/>
</dbReference>
<dbReference type="GO" id="GO:0061630">
    <property type="term" value="F:ubiquitin protein ligase activity"/>
    <property type="evidence" value="ECO:0007669"/>
    <property type="project" value="InterPro"/>
</dbReference>
<dbReference type="PANTHER" id="PTHR44080:SF8">
    <property type="entry name" value="E3 UBIQUITIN-PROTEIN LIGASE COP1-LIKE"/>
    <property type="match status" value="1"/>
</dbReference>